<protein>
    <submittedName>
        <fullName evidence="2">Glyoxalase</fullName>
    </submittedName>
</protein>
<organism evidence="2 4">
    <name type="scientific">Streptomyces sporangiiformans</name>
    <dbReference type="NCBI Taxonomy" id="2315329"/>
    <lineage>
        <taxon>Bacteria</taxon>
        <taxon>Bacillati</taxon>
        <taxon>Actinomycetota</taxon>
        <taxon>Actinomycetes</taxon>
        <taxon>Kitasatosporales</taxon>
        <taxon>Streptomycetaceae</taxon>
        <taxon>Streptomyces</taxon>
    </lineage>
</organism>
<sequence>MTTSVVSIVYVNDAPAAARFYGDLLGMSPSFETSGYITFDLGPGADLGLWSGQFE</sequence>
<dbReference type="Pfam" id="PF00903">
    <property type="entry name" value="Glyoxalase"/>
    <property type="match status" value="1"/>
</dbReference>
<evidence type="ECO:0000313" key="2">
    <source>
        <dbReference type="EMBL" id="TPQ24150.1"/>
    </source>
</evidence>
<dbReference type="EMBL" id="VCHX02000012">
    <property type="protein sequence ID" value="TPQ24152.1"/>
    <property type="molecule type" value="Genomic_DNA"/>
</dbReference>
<gene>
    <name evidence="3" type="ORF">FGD71_000275</name>
    <name evidence="2" type="ORF">FGD71_000280</name>
</gene>
<evidence type="ECO:0000259" key="1">
    <source>
        <dbReference type="Pfam" id="PF00903"/>
    </source>
</evidence>
<dbReference type="RefSeq" id="WP_338120019.1">
    <property type="nucleotide sequence ID" value="NZ_QXMJ01000012.1"/>
</dbReference>
<dbReference type="AlphaFoldDB" id="A0A505DSC5"/>
<dbReference type="InterPro" id="IPR004360">
    <property type="entry name" value="Glyas_Fos-R_dOase_dom"/>
</dbReference>
<feature type="domain" description="Glyoxalase/fosfomycin resistance/dioxygenase" evidence="1">
    <location>
        <begin position="9"/>
        <end position="40"/>
    </location>
</feature>
<reference evidence="2 4" key="1">
    <citation type="submission" date="2019-06" db="EMBL/GenBank/DDBJ databases">
        <title>Streptomyces sporangiiformans sp. nov., a novel actinomycete isolated from soil in Mount Song.</title>
        <authorList>
            <person name="Han L."/>
        </authorList>
    </citation>
    <scope>NUCLEOTIDE SEQUENCE [LARGE SCALE GENOMIC DNA]</scope>
    <source>
        <strain evidence="2 4">NEAU-SSA 1</strain>
    </source>
</reference>
<accession>A0A505DSC5</accession>
<dbReference type="InterPro" id="IPR029068">
    <property type="entry name" value="Glyas_Bleomycin-R_OHBP_Dase"/>
</dbReference>
<proteinExistence type="predicted"/>
<name>A0A505DSC5_9ACTN</name>
<feature type="non-terminal residue" evidence="2">
    <location>
        <position position="55"/>
    </location>
</feature>
<dbReference type="Proteomes" id="UP000317378">
    <property type="component" value="Unassembled WGS sequence"/>
</dbReference>
<evidence type="ECO:0000313" key="3">
    <source>
        <dbReference type="EMBL" id="TPQ24152.1"/>
    </source>
</evidence>
<dbReference type="EMBL" id="VCHX02000013">
    <property type="protein sequence ID" value="TPQ24150.1"/>
    <property type="molecule type" value="Genomic_DNA"/>
</dbReference>
<keyword evidence="4" id="KW-1185">Reference proteome</keyword>
<dbReference type="SUPFAM" id="SSF54593">
    <property type="entry name" value="Glyoxalase/Bleomycin resistance protein/Dihydroxybiphenyl dioxygenase"/>
    <property type="match status" value="1"/>
</dbReference>
<dbReference type="Gene3D" id="3.30.720.120">
    <property type="match status" value="1"/>
</dbReference>
<evidence type="ECO:0000313" key="4">
    <source>
        <dbReference type="Proteomes" id="UP000317378"/>
    </source>
</evidence>
<comment type="caution">
    <text evidence="2">The sequence shown here is derived from an EMBL/GenBank/DDBJ whole genome shotgun (WGS) entry which is preliminary data.</text>
</comment>